<name>A0ACB7ZUL0_9AGAM</name>
<comment type="caution">
    <text evidence="1">The sequence shown here is derived from an EMBL/GenBank/DDBJ whole genome shotgun (WGS) entry which is preliminary data.</text>
</comment>
<proteinExistence type="predicted"/>
<evidence type="ECO:0000313" key="1">
    <source>
        <dbReference type="EMBL" id="KAH7904413.1"/>
    </source>
</evidence>
<dbReference type="Proteomes" id="UP000790377">
    <property type="component" value="Unassembled WGS sequence"/>
</dbReference>
<gene>
    <name evidence="1" type="ORF">BJ138DRAFT_1237840</name>
</gene>
<protein>
    <submittedName>
        <fullName evidence="1">Uncharacterized protein</fullName>
    </submittedName>
</protein>
<sequence length="202" mass="22659">MGAWWRRPRMPAWRGVWRAGGKTHLAALHIGNKQTIEVMEYGVCIVDPIKYYLSRGFYRGWVAGFTGHVTCSASPVQRAGGNDGDEGERHENDFPRCRTDLGTLSNKSGTDPTAKIFANNSPFKLHDVNWDWGAFSTSRPTRSALRRSKPILPRPQGAYAPFSPAKHDVPVVQTGRTGYKKYGTDQETNKITIRIVQQYGYS</sequence>
<organism evidence="1 2">
    <name type="scientific">Hygrophoropsis aurantiaca</name>
    <dbReference type="NCBI Taxonomy" id="72124"/>
    <lineage>
        <taxon>Eukaryota</taxon>
        <taxon>Fungi</taxon>
        <taxon>Dikarya</taxon>
        <taxon>Basidiomycota</taxon>
        <taxon>Agaricomycotina</taxon>
        <taxon>Agaricomycetes</taxon>
        <taxon>Agaricomycetidae</taxon>
        <taxon>Boletales</taxon>
        <taxon>Coniophorineae</taxon>
        <taxon>Hygrophoropsidaceae</taxon>
        <taxon>Hygrophoropsis</taxon>
    </lineage>
</organism>
<evidence type="ECO:0000313" key="2">
    <source>
        <dbReference type="Proteomes" id="UP000790377"/>
    </source>
</evidence>
<keyword evidence="2" id="KW-1185">Reference proteome</keyword>
<dbReference type="EMBL" id="MU268482">
    <property type="protein sequence ID" value="KAH7904413.1"/>
    <property type="molecule type" value="Genomic_DNA"/>
</dbReference>
<reference evidence="1" key="1">
    <citation type="journal article" date="2021" name="New Phytol.">
        <title>Evolutionary innovations through gain and loss of genes in the ectomycorrhizal Boletales.</title>
        <authorList>
            <person name="Wu G."/>
            <person name="Miyauchi S."/>
            <person name="Morin E."/>
            <person name="Kuo A."/>
            <person name="Drula E."/>
            <person name="Varga T."/>
            <person name="Kohler A."/>
            <person name="Feng B."/>
            <person name="Cao Y."/>
            <person name="Lipzen A."/>
            <person name="Daum C."/>
            <person name="Hundley H."/>
            <person name="Pangilinan J."/>
            <person name="Johnson J."/>
            <person name="Barry K."/>
            <person name="LaButti K."/>
            <person name="Ng V."/>
            <person name="Ahrendt S."/>
            <person name="Min B."/>
            <person name="Choi I.G."/>
            <person name="Park H."/>
            <person name="Plett J.M."/>
            <person name="Magnuson J."/>
            <person name="Spatafora J.W."/>
            <person name="Nagy L.G."/>
            <person name="Henrissat B."/>
            <person name="Grigoriev I.V."/>
            <person name="Yang Z.L."/>
            <person name="Xu J."/>
            <person name="Martin F.M."/>
        </authorList>
    </citation>
    <scope>NUCLEOTIDE SEQUENCE</scope>
    <source>
        <strain evidence="1">ATCC 28755</strain>
    </source>
</reference>
<accession>A0ACB7ZUL0</accession>